<organism evidence="1 2">
    <name type="scientific">Novosphingobium indicum</name>
    <dbReference type="NCBI Taxonomy" id="462949"/>
    <lineage>
        <taxon>Bacteria</taxon>
        <taxon>Pseudomonadati</taxon>
        <taxon>Pseudomonadota</taxon>
        <taxon>Alphaproteobacteria</taxon>
        <taxon>Sphingomonadales</taxon>
        <taxon>Sphingomonadaceae</taxon>
        <taxon>Novosphingobium</taxon>
    </lineage>
</organism>
<dbReference type="RefSeq" id="WP_229710594.1">
    <property type="nucleotide sequence ID" value="NZ_BMLK01000025.1"/>
</dbReference>
<dbReference type="Gene3D" id="6.10.280.50">
    <property type="match status" value="1"/>
</dbReference>
<evidence type="ECO:0008006" key="3">
    <source>
        <dbReference type="Google" id="ProtNLM"/>
    </source>
</evidence>
<reference evidence="2" key="1">
    <citation type="journal article" date="2019" name="Int. J. Syst. Evol. Microbiol.">
        <title>The Global Catalogue of Microorganisms (GCM) 10K type strain sequencing project: providing services to taxonomists for standard genome sequencing and annotation.</title>
        <authorList>
            <consortium name="The Broad Institute Genomics Platform"/>
            <consortium name="The Broad Institute Genome Sequencing Center for Infectious Disease"/>
            <person name="Wu L."/>
            <person name="Ma J."/>
        </authorList>
    </citation>
    <scope>NUCLEOTIDE SEQUENCE [LARGE SCALE GENOMIC DNA]</scope>
    <source>
        <strain evidence="2">CGMCC 1.6784</strain>
    </source>
</reference>
<dbReference type="Proteomes" id="UP000605099">
    <property type="component" value="Unassembled WGS sequence"/>
</dbReference>
<protein>
    <recommendedName>
        <fullName evidence="3">DUF465 domain-containing protein</fullName>
    </recommendedName>
</protein>
<dbReference type="Pfam" id="PF04325">
    <property type="entry name" value="DUF465"/>
    <property type="match status" value="1"/>
</dbReference>
<dbReference type="EMBL" id="BMLK01000025">
    <property type="protein sequence ID" value="GGN59199.1"/>
    <property type="molecule type" value="Genomic_DNA"/>
</dbReference>
<name>A0ABQ2JZK9_9SPHN</name>
<sequence length="69" mass="8180">MREEESLADRYLEYLSREHARLEDEIRLESKRPRPDEVLIARLKKLKLAVKDQMQNWASSHASSDRLTA</sequence>
<evidence type="ECO:0000313" key="1">
    <source>
        <dbReference type="EMBL" id="GGN59199.1"/>
    </source>
</evidence>
<keyword evidence="2" id="KW-1185">Reference proteome</keyword>
<comment type="caution">
    <text evidence="1">The sequence shown here is derived from an EMBL/GenBank/DDBJ whole genome shotgun (WGS) entry which is preliminary data.</text>
</comment>
<gene>
    <name evidence="1" type="ORF">GCM10011349_39480</name>
</gene>
<dbReference type="InterPro" id="IPR007420">
    <property type="entry name" value="DUF465"/>
</dbReference>
<accession>A0ABQ2JZK9</accession>
<proteinExistence type="predicted"/>
<evidence type="ECO:0000313" key="2">
    <source>
        <dbReference type="Proteomes" id="UP000605099"/>
    </source>
</evidence>
<dbReference type="InterPro" id="IPR038444">
    <property type="entry name" value="DUF465_sf"/>
</dbReference>